<dbReference type="EMBL" id="SDWT01000001">
    <property type="protein sequence ID" value="RYB93920.1"/>
    <property type="molecule type" value="Genomic_DNA"/>
</dbReference>
<sequence>MDLERFVRAQDDGGTHDRALAELRAGRKTSHWMWFVFPQVAGLGRSATAREYAVSGLAEAVAYLAHDVLGPRLRECCTALVDLDASSADDVLGPVDALKLRSSMTLFARADPSEPVFGAVLDRYFDGREDERTVQLLDPR</sequence>
<dbReference type="RefSeq" id="WP_129399276.1">
    <property type="nucleotide sequence ID" value="NZ_SDWT01000001.1"/>
</dbReference>
<dbReference type="PIRSF" id="PIRSF008546">
    <property type="entry name" value="UCP008546"/>
    <property type="match status" value="1"/>
</dbReference>
<evidence type="ECO:0000313" key="2">
    <source>
        <dbReference type="Proteomes" id="UP000294071"/>
    </source>
</evidence>
<evidence type="ECO:0000313" key="1">
    <source>
        <dbReference type="EMBL" id="RYB93920.1"/>
    </source>
</evidence>
<reference evidence="1 2" key="1">
    <citation type="submission" date="2019-01" db="EMBL/GenBank/DDBJ databases">
        <title>Novel species of Nocardioides.</title>
        <authorList>
            <person name="Liu Q."/>
            <person name="Xin Y.-H."/>
        </authorList>
    </citation>
    <scope>NUCLEOTIDE SEQUENCE [LARGE SCALE GENOMIC DNA]</scope>
    <source>
        <strain evidence="1 2">CGMCC 4.6882</strain>
    </source>
</reference>
<organism evidence="1 2">
    <name type="scientific">Nocardioides oleivorans</name>
    <dbReference type="NCBI Taxonomy" id="273676"/>
    <lineage>
        <taxon>Bacteria</taxon>
        <taxon>Bacillati</taxon>
        <taxon>Actinomycetota</taxon>
        <taxon>Actinomycetes</taxon>
        <taxon>Propionibacteriales</taxon>
        <taxon>Nocardioidaceae</taxon>
        <taxon>Nocardioides</taxon>
    </lineage>
</organism>
<protein>
    <submittedName>
        <fullName evidence="1">DUF1810 domain-containing protein</fullName>
    </submittedName>
</protein>
<dbReference type="Pfam" id="PF08837">
    <property type="entry name" value="DUF1810"/>
    <property type="match status" value="1"/>
</dbReference>
<dbReference type="Proteomes" id="UP000294071">
    <property type="component" value="Unassembled WGS sequence"/>
</dbReference>
<proteinExistence type="predicted"/>
<gene>
    <name evidence="1" type="ORF">EUA93_05845</name>
</gene>
<dbReference type="InterPro" id="IPR036287">
    <property type="entry name" value="Rv1873-like_sf"/>
</dbReference>
<dbReference type="Gene3D" id="1.25.40.380">
    <property type="entry name" value="Protein of unknown function DUF1810"/>
    <property type="match status" value="1"/>
</dbReference>
<keyword evidence="2" id="KW-1185">Reference proteome</keyword>
<accession>A0A4Q2RXD8</accession>
<dbReference type="OrthoDB" id="9801870at2"/>
<dbReference type="AlphaFoldDB" id="A0A4Q2RXD8"/>
<dbReference type="SUPFAM" id="SSF140736">
    <property type="entry name" value="Rv1873-like"/>
    <property type="match status" value="1"/>
</dbReference>
<comment type="caution">
    <text evidence="1">The sequence shown here is derived from an EMBL/GenBank/DDBJ whole genome shotgun (WGS) entry which is preliminary data.</text>
</comment>
<dbReference type="InterPro" id="IPR014937">
    <property type="entry name" value="DUF1810"/>
</dbReference>
<name>A0A4Q2RXD8_9ACTN</name>